<evidence type="ECO:0000313" key="6">
    <source>
        <dbReference type="EMBL" id="PRP71617.1"/>
    </source>
</evidence>
<dbReference type="AlphaFoldDB" id="A0A2S9X7E9"/>
<dbReference type="Proteomes" id="UP000239469">
    <property type="component" value="Unassembled WGS sequence"/>
</dbReference>
<sequence length="302" mass="33668">MDNQNHATSWREDFSMILKTIEKGWWGFVDMVARLGWGRLMLTLLLTMMLGGILNLEHMTLLLSLVAILVKVLAIGKHRAEQEADRAIARSEKAEQQAELEALRRQLAETRMSALQAQIEPHFLFNTLSSVCQLMETAPDKAVVMQKALIRYLRSSLPEWRDSPGETRLGQQVELSRAYLEIMQLRMEDRLKVCIKVPPSLQSARFPVMMLQTLVENAIKHGLEPKAEGGAIEVDAKVLDGKLRLTVRDDGVGFPDQPGQGMGLANIRERLSLLYGTAAELVLEAPEDGGTLATIAMPFALV</sequence>
<accession>A0A2S9X7E9</accession>
<dbReference type="SUPFAM" id="SSF55874">
    <property type="entry name" value="ATPase domain of HSP90 chaperone/DNA topoisomerase II/histidine kinase"/>
    <property type="match status" value="1"/>
</dbReference>
<dbReference type="PANTHER" id="PTHR34220">
    <property type="entry name" value="SENSOR HISTIDINE KINASE YPDA"/>
    <property type="match status" value="1"/>
</dbReference>
<dbReference type="PANTHER" id="PTHR34220:SF9">
    <property type="entry name" value="SIGNAL TRANSDUCTION HISTIDINE KINASE INTERNAL REGION DOMAIN-CONTAINING PROTEIN"/>
    <property type="match status" value="1"/>
</dbReference>
<reference evidence="6 7" key="1">
    <citation type="submission" date="2017-01" db="EMBL/GenBank/DDBJ databases">
        <title>New insights into the genetic diversity of Chromobacterium isolated from tropical freshwater lake.</title>
        <authorList>
            <person name="Santos A.B."/>
            <person name="Nascimento A.M."/>
            <person name="Da Silva P.C."/>
        </authorList>
    </citation>
    <scope>NUCLEOTIDE SEQUENCE [LARGE SCALE GENOMIC DNA]</scope>
    <source>
        <strain evidence="6 7">56AF</strain>
    </source>
</reference>
<dbReference type="GO" id="GO:0016020">
    <property type="term" value="C:membrane"/>
    <property type="evidence" value="ECO:0007669"/>
    <property type="project" value="InterPro"/>
</dbReference>
<evidence type="ECO:0000259" key="5">
    <source>
        <dbReference type="PROSITE" id="PS50109"/>
    </source>
</evidence>
<feature type="domain" description="Histidine kinase" evidence="5">
    <location>
        <begin position="210"/>
        <end position="301"/>
    </location>
</feature>
<dbReference type="Pfam" id="PF02518">
    <property type="entry name" value="HATPase_c"/>
    <property type="match status" value="1"/>
</dbReference>
<dbReference type="InterPro" id="IPR005467">
    <property type="entry name" value="His_kinase_dom"/>
</dbReference>
<evidence type="ECO:0000256" key="1">
    <source>
        <dbReference type="ARBA" id="ARBA00000085"/>
    </source>
</evidence>
<gene>
    <name evidence="6" type="ORF">BUE93_06435</name>
</gene>
<feature type="transmembrane region" description="Helical" evidence="4">
    <location>
        <begin position="36"/>
        <end position="53"/>
    </location>
</feature>
<dbReference type="EC" id="2.7.13.3" evidence="2"/>
<dbReference type="Gene3D" id="3.30.565.10">
    <property type="entry name" value="Histidine kinase-like ATPase, C-terminal domain"/>
    <property type="match status" value="1"/>
</dbReference>
<keyword evidence="4" id="KW-0812">Transmembrane</keyword>
<dbReference type="PRINTS" id="PR00344">
    <property type="entry name" value="BCTRLSENSOR"/>
</dbReference>
<dbReference type="InterPro" id="IPR004358">
    <property type="entry name" value="Sig_transdc_His_kin-like_C"/>
</dbReference>
<evidence type="ECO:0000313" key="7">
    <source>
        <dbReference type="Proteomes" id="UP000239469"/>
    </source>
</evidence>
<keyword evidence="4" id="KW-1133">Transmembrane helix</keyword>
<dbReference type="InterPro" id="IPR050640">
    <property type="entry name" value="Bact_2-comp_sensor_kinase"/>
</dbReference>
<evidence type="ECO:0000256" key="4">
    <source>
        <dbReference type="SAM" id="Phobius"/>
    </source>
</evidence>
<dbReference type="PROSITE" id="PS50109">
    <property type="entry name" value="HIS_KIN"/>
    <property type="match status" value="1"/>
</dbReference>
<dbReference type="Pfam" id="PF06580">
    <property type="entry name" value="His_kinase"/>
    <property type="match status" value="1"/>
</dbReference>
<dbReference type="InterPro" id="IPR003594">
    <property type="entry name" value="HATPase_dom"/>
</dbReference>
<proteinExistence type="predicted"/>
<keyword evidence="3" id="KW-0175">Coiled coil</keyword>
<organism evidence="6 7">
    <name type="scientific">Chromobacterium amazonense</name>
    <dbReference type="NCBI Taxonomy" id="1382803"/>
    <lineage>
        <taxon>Bacteria</taxon>
        <taxon>Pseudomonadati</taxon>
        <taxon>Pseudomonadota</taxon>
        <taxon>Betaproteobacteria</taxon>
        <taxon>Neisseriales</taxon>
        <taxon>Chromobacteriaceae</taxon>
        <taxon>Chromobacterium</taxon>
    </lineage>
</organism>
<dbReference type="InterPro" id="IPR036890">
    <property type="entry name" value="HATPase_C_sf"/>
</dbReference>
<name>A0A2S9X7E9_9NEIS</name>
<comment type="catalytic activity">
    <reaction evidence="1">
        <text>ATP + protein L-histidine = ADP + protein N-phospho-L-histidine.</text>
        <dbReference type="EC" id="2.7.13.3"/>
    </reaction>
</comment>
<feature type="transmembrane region" description="Helical" evidence="4">
    <location>
        <begin position="59"/>
        <end position="76"/>
    </location>
</feature>
<dbReference type="GO" id="GO:0000155">
    <property type="term" value="F:phosphorelay sensor kinase activity"/>
    <property type="evidence" value="ECO:0007669"/>
    <property type="project" value="InterPro"/>
</dbReference>
<protein>
    <recommendedName>
        <fullName evidence="2">histidine kinase</fullName>
        <ecNumber evidence="2">2.7.13.3</ecNumber>
    </recommendedName>
</protein>
<feature type="coiled-coil region" evidence="3">
    <location>
        <begin position="77"/>
        <end position="120"/>
    </location>
</feature>
<comment type="caution">
    <text evidence="6">The sequence shown here is derived from an EMBL/GenBank/DDBJ whole genome shotgun (WGS) entry which is preliminary data.</text>
</comment>
<dbReference type="EMBL" id="MTBD01000010">
    <property type="protein sequence ID" value="PRP71617.1"/>
    <property type="molecule type" value="Genomic_DNA"/>
</dbReference>
<keyword evidence="4" id="KW-0472">Membrane</keyword>
<evidence type="ECO:0000256" key="3">
    <source>
        <dbReference type="SAM" id="Coils"/>
    </source>
</evidence>
<evidence type="ECO:0000256" key="2">
    <source>
        <dbReference type="ARBA" id="ARBA00012438"/>
    </source>
</evidence>
<dbReference type="SMART" id="SM00387">
    <property type="entry name" value="HATPase_c"/>
    <property type="match status" value="1"/>
</dbReference>
<dbReference type="InterPro" id="IPR010559">
    <property type="entry name" value="Sig_transdc_His_kin_internal"/>
</dbReference>